<sequence length="2113" mass="233969">MPLTISNSTSLHAMGFPSPRSPGPLSSPFKRRRSASAVSQQGSVDHGIETSDMMQSCVSVLADVISEDCRYTIIRPRLLAPRNALQAICLDVALAIVEAHPRPQTLAAVAFAVTPAFHTFDPSLHPRLLAFFENGILRRMLQELQRAQGASDILSPAYEGELRVMLGRFSPYASRYEHTIRLPVVAIQVDRVPDEPLSPPPLSPQSPSPWVRWSSPVASLNIVSSTAPFQSIETYRLASAIPPLLASVLDTIDISTMSEHIAYRAGRIFGLIVDTKVDAYLDLLQVVAYHSSASRRGALSILSTFWPEATGHVTASDPLPIAMHNPNTSTDLFEHQFVPWRFPASVKKSTSVSMGVTDHSYPVSCHSCGDYIYGFGLQSFSPSTHWLQIQAHTESPSRGSLVFNLCQEGKATHLHPIKVRMSSIWSDQPLHVDHLPGMSNALMGMQCPGGPVSPMPKICDHLAHTSCLREGIPHCTSLPFDSSSIAIDWSALRHSFVHHYRELLMTEEQILQRSHEDISIYYDVLWIQLQLLMNGVASGSIIVNQTNRTAGSAEENRIDEFELQYCVRIYHAYLSSGRNPKSNAMEGYQHSTKTPLDASILYDWPLLMYLAATAKSSSSPHEAGHFLTVHEDTGPLETSNHSAEIVSLAHIRDALGIEFNVTADAAARYLMMHLHVVGLLRRVDHKEVLFGPDDQSPNRVYCTFPLPLLLDTSVHVETLVAAIEASLEDIHLSVNEMAFLLLTKKCWPNIWVSDYGLGRLAQAILSWVFTEASRRFTEVLISAPNPGLSPRSDRPGPAESSRSGGDYVACRRLLRNRFVIPWMRALHNLGEEAYAATLFHHCRTRALEKTPGVFGDVFGSECASATQPFSFELGDEILRLILRLCQSSIIFSCFDSVFIAWLDGSSSNEINKVVAYPSLPRLFNMEAETSRYSLKPDRPDFINSDVPDSWDVDPWRVITDAASAGDSGLRRALKWLEILARSGVGIPISTYMQMAAFIRDFDAPFDTYESLMECITATCWLKSFGAQDLLELIATIHERLAVWIQHTITAGESVTSICRFIRLSMASCLLLYGFGRETVVSLELIAATEAKYLPARRKTAGLGTIEPATLMLNVDLVNMLAQYVSFVPDELTTLIAIFLNALVSEASPLGSQGVDNFITINAHALNACAWQFYGIRLQRIAATRAALLLRLLVVDTRPLETIIAEARKDGSPHEIRSGVSWITIKMEDRQWRSCVVPIVCQFFSTMWNESSLPELKLVRLQEDIRLVADVASQTLLPPHLEAISRCWDEYLLKSSFVERVQLVSFLLQLHPYFPAWKLLSWECIVDSMLENDFVLLISLSLQLIAGGIAVGMLIEIMKNQANLILSHAPDLYTAVNIKHHLVKVLSFSGCKLVQTSNGTVHVSFDTIQAIPSISLPCVNGLLRVMDGPVILDLLPSAMGVVLPSETSSSTRVGGVFADIVLVVINTLDISKMPYVMTRTWLEILIVFILKYDIESIALRHLAAPLVEAVKRLTDFVQLDLSFDLRQLALSASHALLKTRPNLSAKILSRQIFAIASLISDLEYKPEHALVAQGKAFLQAAFLRCVIAPLGLEGHGLRDPLPDGFFEVLRILMKENVRNAQSDGHPHGTLQDLVVRTTLIKMFDVREGEDDQSLLATFGAISRNLNIFVERIHHANYSTHLIEDVSLALTNIARRTAEWPADAFDPNPFLMMASTIVQHNKARSRDILLHIETLLRASLARFNVHSVTLDKLLRVTSTLYRRASTIKFDFPPNHIALAVLEVLGEEYRGKAKSTPSTFAAMAQVFPLNLVEVDCISQKNFPQIITNSFTLELPVFSPDLLLSTAAHALFFLESPPFAARYTDTYFEVSVHAAHLVLLASSRDRDIINKTIGAASGRSNVPLRIWNALALASLETPRFAPMLLAYVPSFSVSYTNALHVLEGQDTIPDTSSAATAAAASLSNAYAAIKLWMLLAEQCAILKSHKKPTANDGIQENDEIHQVWNEVWPAFENVIMASIMSPDNPIGTIVWGSYVDLVMFLLTSGSIVSLETSIAHMALLERLCGAVNSDSSVQKKAKGDFKASEKLANAFNISTQKDIGSERKREATDRRRENRTV</sequence>
<keyword evidence="3" id="KW-1185">Reference proteome</keyword>
<feature type="region of interest" description="Disordered" evidence="1">
    <location>
        <begin position="1"/>
        <end position="45"/>
    </location>
</feature>
<proteinExistence type="predicted"/>
<protein>
    <submittedName>
        <fullName evidence="2">Uncharacterized protein</fullName>
    </submittedName>
</protein>
<evidence type="ECO:0000313" key="3">
    <source>
        <dbReference type="Proteomes" id="UP000886523"/>
    </source>
</evidence>
<reference evidence="2" key="1">
    <citation type="journal article" date="2020" name="Nat. Commun.">
        <title>Large-scale genome sequencing of mycorrhizal fungi provides insights into the early evolution of symbiotic traits.</title>
        <authorList>
            <person name="Miyauchi S."/>
            <person name="Kiss E."/>
            <person name="Kuo A."/>
            <person name="Drula E."/>
            <person name="Kohler A."/>
            <person name="Sanchez-Garcia M."/>
            <person name="Morin E."/>
            <person name="Andreopoulos B."/>
            <person name="Barry K.W."/>
            <person name="Bonito G."/>
            <person name="Buee M."/>
            <person name="Carver A."/>
            <person name="Chen C."/>
            <person name="Cichocki N."/>
            <person name="Clum A."/>
            <person name="Culley D."/>
            <person name="Crous P.W."/>
            <person name="Fauchery L."/>
            <person name="Girlanda M."/>
            <person name="Hayes R.D."/>
            <person name="Keri Z."/>
            <person name="LaButti K."/>
            <person name="Lipzen A."/>
            <person name="Lombard V."/>
            <person name="Magnuson J."/>
            <person name="Maillard F."/>
            <person name="Murat C."/>
            <person name="Nolan M."/>
            <person name="Ohm R.A."/>
            <person name="Pangilinan J."/>
            <person name="Pereira M.F."/>
            <person name="Perotto S."/>
            <person name="Peter M."/>
            <person name="Pfister S."/>
            <person name="Riley R."/>
            <person name="Sitrit Y."/>
            <person name="Stielow J.B."/>
            <person name="Szollosi G."/>
            <person name="Zifcakova L."/>
            <person name="Stursova M."/>
            <person name="Spatafora J.W."/>
            <person name="Tedersoo L."/>
            <person name="Vaario L.M."/>
            <person name="Yamada A."/>
            <person name="Yan M."/>
            <person name="Wang P."/>
            <person name="Xu J."/>
            <person name="Bruns T."/>
            <person name="Baldrian P."/>
            <person name="Vilgalys R."/>
            <person name="Dunand C."/>
            <person name="Henrissat B."/>
            <person name="Grigoriev I.V."/>
            <person name="Hibbett D."/>
            <person name="Nagy L.G."/>
            <person name="Martin F.M."/>
        </authorList>
    </citation>
    <scope>NUCLEOTIDE SEQUENCE</scope>
    <source>
        <strain evidence="2">UP504</strain>
    </source>
</reference>
<dbReference type="Proteomes" id="UP000886523">
    <property type="component" value="Unassembled WGS sequence"/>
</dbReference>
<dbReference type="EMBL" id="MU128909">
    <property type="protein sequence ID" value="KAF9521117.1"/>
    <property type="molecule type" value="Genomic_DNA"/>
</dbReference>
<feature type="compositionally biased region" description="Polar residues" evidence="1">
    <location>
        <begin position="1"/>
        <end position="11"/>
    </location>
</feature>
<organism evidence="2 3">
    <name type="scientific">Hydnum rufescens UP504</name>
    <dbReference type="NCBI Taxonomy" id="1448309"/>
    <lineage>
        <taxon>Eukaryota</taxon>
        <taxon>Fungi</taxon>
        <taxon>Dikarya</taxon>
        <taxon>Basidiomycota</taxon>
        <taxon>Agaricomycotina</taxon>
        <taxon>Agaricomycetes</taxon>
        <taxon>Cantharellales</taxon>
        <taxon>Hydnaceae</taxon>
        <taxon>Hydnum</taxon>
    </lineage>
</organism>
<dbReference type="OrthoDB" id="6270916at2759"/>
<feature type="region of interest" description="Disordered" evidence="1">
    <location>
        <begin position="2094"/>
        <end position="2113"/>
    </location>
</feature>
<accession>A0A9P6BBP3</accession>
<feature type="compositionally biased region" description="Basic and acidic residues" evidence="1">
    <location>
        <begin position="2095"/>
        <end position="2113"/>
    </location>
</feature>
<evidence type="ECO:0000313" key="2">
    <source>
        <dbReference type="EMBL" id="KAF9521117.1"/>
    </source>
</evidence>
<name>A0A9P6BBP3_9AGAM</name>
<comment type="caution">
    <text evidence="2">The sequence shown here is derived from an EMBL/GenBank/DDBJ whole genome shotgun (WGS) entry which is preliminary data.</text>
</comment>
<evidence type="ECO:0000256" key="1">
    <source>
        <dbReference type="SAM" id="MobiDB-lite"/>
    </source>
</evidence>
<gene>
    <name evidence="2" type="ORF">BS47DRAFT_1357053</name>
</gene>